<comment type="cofactor">
    <cofactor evidence="1">
        <name>[4Fe-4S] cluster</name>
        <dbReference type="ChEBI" id="CHEBI:49883"/>
    </cofactor>
</comment>
<keyword evidence="4" id="KW-0408">Iron</keyword>
<proteinExistence type="predicted"/>
<keyword evidence="5" id="KW-0411">Iron-sulfur</keyword>
<dbReference type="Pfam" id="PF02401">
    <property type="entry name" value="LYTB"/>
    <property type="match status" value="1"/>
</dbReference>
<keyword evidence="2" id="KW-0004">4Fe-4S</keyword>
<accession>A0ABP3J8V7</accession>
<evidence type="ECO:0000256" key="3">
    <source>
        <dbReference type="ARBA" id="ARBA00022723"/>
    </source>
</evidence>
<evidence type="ECO:0000256" key="4">
    <source>
        <dbReference type="ARBA" id="ARBA00023004"/>
    </source>
</evidence>
<evidence type="ECO:0000256" key="2">
    <source>
        <dbReference type="ARBA" id="ARBA00022485"/>
    </source>
</evidence>
<evidence type="ECO:0008006" key="9">
    <source>
        <dbReference type="Google" id="ProtNLM"/>
    </source>
</evidence>
<dbReference type="InterPro" id="IPR003451">
    <property type="entry name" value="LytB/IspH"/>
</dbReference>
<keyword evidence="8" id="KW-1185">Reference proteome</keyword>
<protein>
    <recommendedName>
        <fullName evidence="9">4-hydroxy-3-methylbut-2-enyl diphosphate reductase</fullName>
    </recommendedName>
</protein>
<evidence type="ECO:0000256" key="1">
    <source>
        <dbReference type="ARBA" id="ARBA00001966"/>
    </source>
</evidence>
<evidence type="ECO:0000256" key="6">
    <source>
        <dbReference type="SAM" id="MobiDB-lite"/>
    </source>
</evidence>
<organism evidence="7 8">
    <name type="scientific">Streptomyces stramineus</name>
    <dbReference type="NCBI Taxonomy" id="173861"/>
    <lineage>
        <taxon>Bacteria</taxon>
        <taxon>Bacillati</taxon>
        <taxon>Actinomycetota</taxon>
        <taxon>Actinomycetes</taxon>
        <taxon>Kitasatosporales</taxon>
        <taxon>Streptomycetaceae</taxon>
        <taxon>Streptomyces</taxon>
    </lineage>
</organism>
<dbReference type="EMBL" id="BAAAHB010000001">
    <property type="protein sequence ID" value="GAA0443253.1"/>
    <property type="molecule type" value="Genomic_DNA"/>
</dbReference>
<dbReference type="PANTHER" id="PTHR30426:SF0">
    <property type="entry name" value="4-HYDROXY-3-METHYLBUT-2-ENYL DIPHOSPHATE REDUCTASE"/>
    <property type="match status" value="1"/>
</dbReference>
<comment type="caution">
    <text evidence="7">The sequence shown here is derived from an EMBL/GenBank/DDBJ whole genome shotgun (WGS) entry which is preliminary data.</text>
</comment>
<gene>
    <name evidence="7" type="ORF">GCM10009544_02560</name>
</gene>
<reference evidence="8" key="1">
    <citation type="journal article" date="2019" name="Int. J. Syst. Evol. Microbiol.">
        <title>The Global Catalogue of Microorganisms (GCM) 10K type strain sequencing project: providing services to taxonomists for standard genome sequencing and annotation.</title>
        <authorList>
            <consortium name="The Broad Institute Genomics Platform"/>
            <consortium name="The Broad Institute Genome Sequencing Center for Infectious Disease"/>
            <person name="Wu L."/>
            <person name="Ma J."/>
        </authorList>
    </citation>
    <scope>NUCLEOTIDE SEQUENCE [LARGE SCALE GENOMIC DNA]</scope>
    <source>
        <strain evidence="8">JCM 10649</strain>
    </source>
</reference>
<feature type="region of interest" description="Disordered" evidence="6">
    <location>
        <begin position="99"/>
        <end position="128"/>
    </location>
</feature>
<dbReference type="Gene3D" id="3.40.50.11270">
    <property type="match status" value="1"/>
</dbReference>
<name>A0ABP3J8V7_9ACTN</name>
<dbReference type="Proteomes" id="UP001499895">
    <property type="component" value="Unassembled WGS sequence"/>
</dbReference>
<feature type="compositionally biased region" description="Low complexity" evidence="6">
    <location>
        <begin position="109"/>
        <end position="128"/>
    </location>
</feature>
<evidence type="ECO:0000313" key="8">
    <source>
        <dbReference type="Proteomes" id="UP001499895"/>
    </source>
</evidence>
<keyword evidence="3" id="KW-0479">Metal-binding</keyword>
<evidence type="ECO:0000313" key="7">
    <source>
        <dbReference type="EMBL" id="GAA0443253.1"/>
    </source>
</evidence>
<sequence length="128" mass="13907">MERAIEVFEALLERHADTGRPVFVRKQIVHNVHVVRVLESRGAVFVGELDEVTDGSVVVFSAHGVSSQVQPVFDTGGSVQPSDATEAMMFAARVLGSGQPDSRRLRFPSGVTVRSTRTASRTQVPHIP</sequence>
<dbReference type="PANTHER" id="PTHR30426">
    <property type="entry name" value="4-HYDROXY-3-METHYLBUT-2-ENYL DIPHOSPHATE REDUCTASE"/>
    <property type="match status" value="1"/>
</dbReference>
<evidence type="ECO:0000256" key="5">
    <source>
        <dbReference type="ARBA" id="ARBA00023014"/>
    </source>
</evidence>